<dbReference type="FunFam" id="2.10.50.10:FF:000012">
    <property type="entry name" value="tumor necrosis factor receptor superfamily member 16"/>
    <property type="match status" value="1"/>
</dbReference>
<evidence type="ECO:0000256" key="7">
    <source>
        <dbReference type="ARBA" id="ARBA00023180"/>
    </source>
</evidence>
<feature type="disulfide bond" evidence="8">
    <location>
        <begin position="147"/>
        <end position="162"/>
    </location>
</feature>
<evidence type="ECO:0000256" key="4">
    <source>
        <dbReference type="ARBA" id="ARBA00022703"/>
    </source>
</evidence>
<comment type="subcellular location">
    <subcellularLocation>
        <location evidence="1">Cell membrane</location>
        <topology evidence="1">Single-pass membrane protein</topology>
    </subcellularLocation>
</comment>
<feature type="domain" description="TNFR-Cys" evidence="11">
    <location>
        <begin position="29"/>
        <end position="62"/>
    </location>
</feature>
<evidence type="ECO:0000313" key="13">
    <source>
        <dbReference type="Proteomes" id="UP000324091"/>
    </source>
</evidence>
<keyword evidence="6 10" id="KW-0472">Membrane</keyword>
<dbReference type="InterPro" id="IPR001368">
    <property type="entry name" value="TNFR/NGFR_Cys_rich_reg"/>
</dbReference>
<feature type="compositionally biased region" description="Pro residues" evidence="9">
    <location>
        <begin position="443"/>
        <end position="453"/>
    </location>
</feature>
<dbReference type="AlphaFoldDB" id="A0A5C6NX78"/>
<evidence type="ECO:0000256" key="9">
    <source>
        <dbReference type="SAM" id="MobiDB-lite"/>
    </source>
</evidence>
<dbReference type="Pfam" id="PF00020">
    <property type="entry name" value="TNFR_c6"/>
    <property type="match status" value="3"/>
</dbReference>
<feature type="disulfide bond" evidence="8">
    <location>
        <begin position="87"/>
        <end position="105"/>
    </location>
</feature>
<evidence type="ECO:0000256" key="2">
    <source>
        <dbReference type="ARBA" id="ARBA00022475"/>
    </source>
</evidence>
<feature type="domain" description="TNFR-Cys" evidence="11">
    <location>
        <begin position="64"/>
        <end position="105"/>
    </location>
</feature>
<dbReference type="Gene3D" id="6.10.250.1780">
    <property type="match status" value="1"/>
</dbReference>
<dbReference type="PROSITE" id="PS00652">
    <property type="entry name" value="TNFR_NGFR_1"/>
    <property type="match status" value="2"/>
</dbReference>
<feature type="disulfide bond" evidence="8">
    <location>
        <begin position="84"/>
        <end position="97"/>
    </location>
</feature>
<feature type="repeat" description="TNFR-Cys" evidence="8">
    <location>
        <begin position="29"/>
        <end position="62"/>
    </location>
</feature>
<dbReference type="GO" id="GO:0005035">
    <property type="term" value="F:death receptor activity"/>
    <property type="evidence" value="ECO:0007669"/>
    <property type="project" value="TreeGrafter"/>
</dbReference>
<feature type="disulfide bond" evidence="8">
    <location>
        <begin position="42"/>
        <end position="55"/>
    </location>
</feature>
<dbReference type="GO" id="GO:0015026">
    <property type="term" value="F:coreceptor activity"/>
    <property type="evidence" value="ECO:0007669"/>
    <property type="project" value="TreeGrafter"/>
</dbReference>
<dbReference type="InterPro" id="IPR034046">
    <property type="entry name" value="TNFRSF16_N"/>
</dbReference>
<feature type="compositionally biased region" description="Low complexity" evidence="9">
    <location>
        <begin position="407"/>
        <end position="425"/>
    </location>
</feature>
<evidence type="ECO:0000256" key="6">
    <source>
        <dbReference type="ARBA" id="ARBA00023136"/>
    </source>
</evidence>
<reference evidence="12 13" key="1">
    <citation type="submission" date="2019-04" db="EMBL/GenBank/DDBJ databases">
        <title>Chromosome genome assembly for Takifugu flavidus.</title>
        <authorList>
            <person name="Xiao S."/>
        </authorList>
    </citation>
    <scope>NUCLEOTIDE SEQUENCE [LARGE SCALE GENOMIC DNA]</scope>
    <source>
        <strain evidence="12">HTHZ2018</strain>
        <tissue evidence="12">Muscle</tissue>
    </source>
</reference>
<keyword evidence="12" id="KW-0675">Receptor</keyword>
<dbReference type="PANTHER" id="PTHR46605:SF6">
    <property type="entry name" value="NERVE GROWTH FACTOR RECEPTOR A (TNFR SUPERFAMILY, MEMBER 16)"/>
    <property type="match status" value="1"/>
</dbReference>
<comment type="caution">
    <text evidence="8">Lacks conserved residue(s) required for the propagation of feature annotation.</text>
</comment>
<evidence type="ECO:0000256" key="3">
    <source>
        <dbReference type="ARBA" id="ARBA00022692"/>
    </source>
</evidence>
<dbReference type="Gene3D" id="2.10.50.10">
    <property type="entry name" value="Tumor Necrosis Factor Receptor, subunit A, domain 2"/>
    <property type="match status" value="3"/>
</dbReference>
<dbReference type="GO" id="GO:0006915">
    <property type="term" value="P:apoptotic process"/>
    <property type="evidence" value="ECO:0007669"/>
    <property type="project" value="UniProtKB-KW"/>
</dbReference>
<feature type="disulfide bond" evidence="8">
    <location>
        <begin position="126"/>
        <end position="144"/>
    </location>
</feature>
<gene>
    <name evidence="12" type="ORF">D4764_18G0011130</name>
</gene>
<feature type="region of interest" description="Disordered" evidence="9">
    <location>
        <begin position="405"/>
        <end position="453"/>
    </location>
</feature>
<evidence type="ECO:0000256" key="8">
    <source>
        <dbReference type="PROSITE-ProRule" id="PRU00206"/>
    </source>
</evidence>
<keyword evidence="13" id="KW-1185">Reference proteome</keyword>
<feature type="repeat" description="TNFR-Cys" evidence="8">
    <location>
        <begin position="106"/>
        <end position="144"/>
    </location>
</feature>
<dbReference type="Proteomes" id="UP000324091">
    <property type="component" value="Chromosome 18"/>
</dbReference>
<dbReference type="PRINTS" id="PR01966">
    <property type="entry name" value="TNFACTORR16"/>
</dbReference>
<comment type="caution">
    <text evidence="12">The sequence shown here is derived from an EMBL/GenBank/DDBJ whole genome shotgun (WGS) entry which is preliminary data.</text>
</comment>
<dbReference type="EMBL" id="RHFK02000010">
    <property type="protein sequence ID" value="TWW70307.1"/>
    <property type="molecule type" value="Genomic_DNA"/>
</dbReference>
<feature type="repeat" description="TNFR-Cys" evidence="8">
    <location>
        <begin position="146"/>
        <end position="187"/>
    </location>
</feature>
<feature type="repeat" description="TNFR-Cys" evidence="8">
    <location>
        <begin position="64"/>
        <end position="105"/>
    </location>
</feature>
<keyword evidence="7" id="KW-0325">Glycoprotein</keyword>
<dbReference type="InterPro" id="IPR022325">
    <property type="entry name" value="TNFR_16"/>
</dbReference>
<dbReference type="InterPro" id="IPR041448">
    <property type="entry name" value="TNFR16_TM"/>
</dbReference>
<keyword evidence="8" id="KW-1015">Disulfide bond</keyword>
<keyword evidence="2" id="KW-1003">Cell membrane</keyword>
<dbReference type="GO" id="GO:0009986">
    <property type="term" value="C:cell surface"/>
    <property type="evidence" value="ECO:0007669"/>
    <property type="project" value="TreeGrafter"/>
</dbReference>
<keyword evidence="4" id="KW-0053">Apoptosis</keyword>
<keyword evidence="3 10" id="KW-0812">Transmembrane</keyword>
<dbReference type="SMART" id="SM00208">
    <property type="entry name" value="TNFR"/>
    <property type="match status" value="4"/>
</dbReference>
<evidence type="ECO:0000259" key="11">
    <source>
        <dbReference type="PROSITE" id="PS50050"/>
    </source>
</evidence>
<feature type="domain" description="TNFR-Cys" evidence="11">
    <location>
        <begin position="106"/>
        <end position="144"/>
    </location>
</feature>
<dbReference type="Pfam" id="PF18422">
    <property type="entry name" value="TNFR_16_TM"/>
    <property type="match status" value="1"/>
</dbReference>
<evidence type="ECO:0000256" key="10">
    <source>
        <dbReference type="SAM" id="Phobius"/>
    </source>
</evidence>
<dbReference type="CDD" id="cd13416">
    <property type="entry name" value="TNFRSF16"/>
    <property type="match status" value="1"/>
</dbReference>
<evidence type="ECO:0000256" key="5">
    <source>
        <dbReference type="ARBA" id="ARBA00022989"/>
    </source>
</evidence>
<dbReference type="GO" id="GO:0005886">
    <property type="term" value="C:plasma membrane"/>
    <property type="evidence" value="ECO:0007669"/>
    <property type="project" value="UniProtKB-SubCell"/>
</dbReference>
<evidence type="ECO:0000313" key="12">
    <source>
        <dbReference type="EMBL" id="TWW70307.1"/>
    </source>
</evidence>
<dbReference type="PANTHER" id="PTHR46605">
    <property type="entry name" value="TUMOR NECROSIS FACTOR RECEPTOR"/>
    <property type="match status" value="1"/>
</dbReference>
<organism evidence="12 13">
    <name type="scientific">Takifugu flavidus</name>
    <name type="common">sansaifugu</name>
    <dbReference type="NCBI Taxonomy" id="433684"/>
    <lineage>
        <taxon>Eukaryota</taxon>
        <taxon>Metazoa</taxon>
        <taxon>Chordata</taxon>
        <taxon>Craniata</taxon>
        <taxon>Vertebrata</taxon>
        <taxon>Euteleostomi</taxon>
        <taxon>Actinopterygii</taxon>
        <taxon>Neopterygii</taxon>
        <taxon>Teleostei</taxon>
        <taxon>Neoteleostei</taxon>
        <taxon>Acanthomorphata</taxon>
        <taxon>Eupercaria</taxon>
        <taxon>Tetraodontiformes</taxon>
        <taxon>Tetradontoidea</taxon>
        <taxon>Tetraodontidae</taxon>
        <taxon>Takifugu</taxon>
    </lineage>
</organism>
<dbReference type="PROSITE" id="PS50050">
    <property type="entry name" value="TNFR_NGFR_2"/>
    <property type="match status" value="4"/>
</dbReference>
<dbReference type="SUPFAM" id="SSF57586">
    <property type="entry name" value="TNF receptor-like"/>
    <property type="match status" value="3"/>
</dbReference>
<feature type="disulfide bond" evidence="8">
    <location>
        <begin position="123"/>
        <end position="136"/>
    </location>
</feature>
<dbReference type="GO" id="GO:0048406">
    <property type="term" value="F:nerve growth factor binding"/>
    <property type="evidence" value="ECO:0007669"/>
    <property type="project" value="TreeGrafter"/>
</dbReference>
<protein>
    <submittedName>
        <fullName evidence="12">Tumor necrosis factor receptor superfamily member 16</fullName>
    </submittedName>
</protein>
<accession>A0A5C6NX78</accession>
<feature type="transmembrane region" description="Helical" evidence="10">
    <location>
        <begin position="341"/>
        <end position="365"/>
    </location>
</feature>
<dbReference type="InterPro" id="IPR052302">
    <property type="entry name" value="Neurotrophin_rcpt-DD"/>
</dbReference>
<dbReference type="GO" id="GO:0007266">
    <property type="term" value="P:Rho protein signal transduction"/>
    <property type="evidence" value="ECO:0007669"/>
    <property type="project" value="TreeGrafter"/>
</dbReference>
<name>A0A5C6NX78_9TELE</name>
<evidence type="ECO:0000256" key="1">
    <source>
        <dbReference type="ARBA" id="ARBA00004162"/>
    </source>
</evidence>
<feature type="domain" description="TNFR-Cys" evidence="11">
    <location>
        <begin position="146"/>
        <end position="187"/>
    </location>
</feature>
<sequence length="453" mass="48845">MSGTFGADLRRDKVALVLTSKTERAVELPCESGQYTSGGECCLQCPPGEGVVKKCGATQTECSQCLDSETFSENYSHTEGCSPCTLCTGLMRMETPCTDSNDAVCICDYNYFLDSISGLCEPCTVCPAGQGVDLHCEYDHDTVCEECLDNTYSDRESSLDPCLPCTICDEETETELAKCTPSSDSVCHTPSLITSVTQGESSSPTCRGRSLRGGGHGELAYGRIQIHVQQRTGSRLLPHFHQLGFFVFLVRPRIELTVRPCSAGTPGSIGLRGFLGFRPGDLCGTSTYTHAVGDPLLPTYVIPTTDMDLSPPSFTNFFIPDTTECPLPNGGETTLSSSPHYLILIAVCCSILAAVVVGVVAYLVFKRWNSCKQNKQAANIRAATSNQMVTPEGEKLHSDSGISVDTQSMEEQQQQHQQARAEVQALHPQPHGQDQIVVRVDGGPPPNTPPHDV</sequence>
<proteinExistence type="predicted"/>
<keyword evidence="5 10" id="KW-1133">Transmembrane helix</keyword>